<dbReference type="PANTHER" id="PTHR33221:SF15">
    <property type="entry name" value="HTH-TYPE TRANSCRIPTIONAL REGULATOR YWGB-RELATED"/>
    <property type="match status" value="1"/>
</dbReference>
<dbReference type="SUPFAM" id="SSF46785">
    <property type="entry name" value="Winged helix' DNA-binding domain"/>
    <property type="match status" value="1"/>
</dbReference>
<dbReference type="STRING" id="1393122.SAMN05660895_0155"/>
<dbReference type="InterPro" id="IPR036388">
    <property type="entry name" value="WH-like_DNA-bd_sf"/>
</dbReference>
<evidence type="ECO:0000313" key="2">
    <source>
        <dbReference type="Proteomes" id="UP000199537"/>
    </source>
</evidence>
<organism evidence="1 2">
    <name type="scientific">Thermoflavifilum thermophilum</name>
    <dbReference type="NCBI Taxonomy" id="1393122"/>
    <lineage>
        <taxon>Bacteria</taxon>
        <taxon>Pseudomonadati</taxon>
        <taxon>Bacteroidota</taxon>
        <taxon>Chitinophagia</taxon>
        <taxon>Chitinophagales</taxon>
        <taxon>Chitinophagaceae</taxon>
        <taxon>Thermoflavifilum</taxon>
    </lineage>
</organism>
<dbReference type="NCBIfam" id="TIGR00738">
    <property type="entry name" value="rrf2_super"/>
    <property type="match status" value="1"/>
</dbReference>
<dbReference type="Pfam" id="PF02082">
    <property type="entry name" value="Rrf2"/>
    <property type="match status" value="1"/>
</dbReference>
<dbReference type="InterPro" id="IPR036390">
    <property type="entry name" value="WH_DNA-bd_sf"/>
</dbReference>
<dbReference type="OrthoDB" id="9808360at2"/>
<protein>
    <submittedName>
        <fullName evidence="1">Transcriptional regulator, BadM/Rrf2 family</fullName>
    </submittedName>
</protein>
<name>A0A1I7MYZ2_9BACT</name>
<dbReference type="EMBL" id="FPCJ01000001">
    <property type="protein sequence ID" value="SFV27637.1"/>
    <property type="molecule type" value="Genomic_DNA"/>
</dbReference>
<dbReference type="AlphaFoldDB" id="A0A1I7MYZ2"/>
<sequence length="143" mass="16131">MIFSKSCEYAIRAVIFIAHQSRNGKKVSIREVAKGIDSPVHFIAKILQFLSKRNIIQSAKGPNGGFYLDKRAMKQTLEEVVVAMDGPDVFEGCALGLRYCSDARPCPLHDDFKQIRDEIRNSLRSMTIAQFAEEDAEKPVLKR</sequence>
<accession>A0A1I7MYZ2</accession>
<keyword evidence="2" id="KW-1185">Reference proteome</keyword>
<gene>
    <name evidence="1" type="ORF">SAMN05660895_0155</name>
</gene>
<dbReference type="RefSeq" id="WP_092456352.1">
    <property type="nucleotide sequence ID" value="NZ_FPCJ01000001.1"/>
</dbReference>
<dbReference type="GO" id="GO:0005829">
    <property type="term" value="C:cytosol"/>
    <property type="evidence" value="ECO:0007669"/>
    <property type="project" value="TreeGrafter"/>
</dbReference>
<dbReference type="InterPro" id="IPR000944">
    <property type="entry name" value="Tscrpt_reg_Rrf2"/>
</dbReference>
<dbReference type="Proteomes" id="UP000199537">
    <property type="component" value="Unassembled WGS sequence"/>
</dbReference>
<dbReference type="GO" id="GO:0003700">
    <property type="term" value="F:DNA-binding transcription factor activity"/>
    <property type="evidence" value="ECO:0007669"/>
    <property type="project" value="TreeGrafter"/>
</dbReference>
<proteinExistence type="predicted"/>
<dbReference type="Gene3D" id="1.10.10.10">
    <property type="entry name" value="Winged helix-like DNA-binding domain superfamily/Winged helix DNA-binding domain"/>
    <property type="match status" value="1"/>
</dbReference>
<evidence type="ECO:0000313" key="1">
    <source>
        <dbReference type="EMBL" id="SFV27637.1"/>
    </source>
</evidence>
<reference evidence="2" key="1">
    <citation type="submission" date="2016-10" db="EMBL/GenBank/DDBJ databases">
        <authorList>
            <person name="Varghese N."/>
            <person name="Submissions S."/>
        </authorList>
    </citation>
    <scope>NUCLEOTIDE SEQUENCE [LARGE SCALE GENOMIC DNA]</scope>
    <source>
        <strain evidence="2">DSM 14807</strain>
    </source>
</reference>
<dbReference type="PROSITE" id="PS51197">
    <property type="entry name" value="HTH_RRF2_2"/>
    <property type="match status" value="1"/>
</dbReference>
<dbReference type="PANTHER" id="PTHR33221">
    <property type="entry name" value="WINGED HELIX-TURN-HELIX TRANSCRIPTIONAL REGULATOR, RRF2 FAMILY"/>
    <property type="match status" value="1"/>
</dbReference>